<name>A0ACC5R4Y1_9HYPH</name>
<keyword evidence="2" id="KW-1185">Reference proteome</keyword>
<reference evidence="1" key="1">
    <citation type="submission" date="2021-01" db="EMBL/GenBank/DDBJ databases">
        <authorList>
            <person name="Sun Q."/>
        </authorList>
    </citation>
    <scope>NUCLEOTIDE SEQUENCE</scope>
    <source>
        <strain evidence="1">YIM B02566</strain>
    </source>
</reference>
<comment type="caution">
    <text evidence="1">The sequence shown here is derived from an EMBL/GenBank/DDBJ whole genome shotgun (WGS) entry which is preliminary data.</text>
</comment>
<organism evidence="1 2">
    <name type="scientific">Taklimakanibacter albus</name>
    <dbReference type="NCBI Taxonomy" id="2800327"/>
    <lineage>
        <taxon>Bacteria</taxon>
        <taxon>Pseudomonadati</taxon>
        <taxon>Pseudomonadota</taxon>
        <taxon>Alphaproteobacteria</taxon>
        <taxon>Hyphomicrobiales</taxon>
        <taxon>Aestuariivirgaceae</taxon>
        <taxon>Taklimakanibacter</taxon>
    </lineage>
</organism>
<evidence type="ECO:0000313" key="1">
    <source>
        <dbReference type="EMBL" id="MBK1867660.1"/>
    </source>
</evidence>
<keyword evidence="1" id="KW-0378">Hydrolase</keyword>
<evidence type="ECO:0000313" key="2">
    <source>
        <dbReference type="Proteomes" id="UP000616151"/>
    </source>
</evidence>
<proteinExistence type="predicted"/>
<sequence length="274" mass="29694">MSRRHAMRVDWRRGNVLDLRRAYERACRVTPAGADWRMIQAEGRPIRVLVHEAPQPTERVILYFHGGGWMFGSPATHADISCELGRAIGSIVISVDYRLAPEHKAPAAIADGMAAVGFCRDAGFTSIILAGDSAGGALAFAVEREAAKRGERIAGVCSFYGAFGHVAAPCGKRRDGLDALSVRRYWRAANGSAGRSPYSISALADGPGCPVHLVIAGRDPLRDDSIALARAFKHRSVSVDIHPFEGHSFLQHPLAHRAKQTAYRNIAHWIGGLE</sequence>
<accession>A0ACC5R4Y1</accession>
<protein>
    <submittedName>
        <fullName evidence="1">Alpha/beta hydrolase fold domain-containing protein</fullName>
    </submittedName>
</protein>
<dbReference type="Proteomes" id="UP000616151">
    <property type="component" value="Unassembled WGS sequence"/>
</dbReference>
<gene>
    <name evidence="1" type="ORF">JHL16_14980</name>
</gene>
<dbReference type="EMBL" id="JAENHL010000007">
    <property type="protein sequence ID" value="MBK1867660.1"/>
    <property type="molecule type" value="Genomic_DNA"/>
</dbReference>